<evidence type="ECO:0000313" key="1">
    <source>
        <dbReference type="EMBL" id="CAB4011249.1"/>
    </source>
</evidence>
<name>A0A7D9EKI8_PARCT</name>
<keyword evidence="2" id="KW-1185">Reference proteome</keyword>
<gene>
    <name evidence="1" type="ORF">PACLA_8A013934</name>
</gene>
<comment type="caution">
    <text evidence="1">The sequence shown here is derived from an EMBL/GenBank/DDBJ whole genome shotgun (WGS) entry which is preliminary data.</text>
</comment>
<sequence length="121" mass="13837">MLGEAIPVRRDRAHCTDKPWMTPNIKALIKARQRAFTKRETPKYKSLHAKVTKLISNAKATYYKSKAEGSNQSNPAKWYKTIYKLAAATENQQSLSSPDHADLMEIAYRLQRSFAKPWLGI</sequence>
<dbReference type="AlphaFoldDB" id="A0A7D9EKI8"/>
<dbReference type="PANTHER" id="PTHR47510">
    <property type="entry name" value="REVERSE TRANSCRIPTASE DOMAIN-CONTAINING PROTEIN"/>
    <property type="match status" value="1"/>
</dbReference>
<reference evidence="1" key="1">
    <citation type="submission" date="2020-04" db="EMBL/GenBank/DDBJ databases">
        <authorList>
            <person name="Alioto T."/>
            <person name="Alioto T."/>
            <person name="Gomez Garrido J."/>
        </authorList>
    </citation>
    <scope>NUCLEOTIDE SEQUENCE</scope>
    <source>
        <strain evidence="1">A484AB</strain>
    </source>
</reference>
<organism evidence="1 2">
    <name type="scientific">Paramuricea clavata</name>
    <name type="common">Red gorgonian</name>
    <name type="synonym">Violescent sea-whip</name>
    <dbReference type="NCBI Taxonomy" id="317549"/>
    <lineage>
        <taxon>Eukaryota</taxon>
        <taxon>Metazoa</taxon>
        <taxon>Cnidaria</taxon>
        <taxon>Anthozoa</taxon>
        <taxon>Octocorallia</taxon>
        <taxon>Malacalcyonacea</taxon>
        <taxon>Plexauridae</taxon>
        <taxon>Paramuricea</taxon>
    </lineage>
</organism>
<dbReference type="Proteomes" id="UP001152795">
    <property type="component" value="Unassembled WGS sequence"/>
</dbReference>
<proteinExistence type="predicted"/>
<dbReference type="EMBL" id="CACRXK020007085">
    <property type="protein sequence ID" value="CAB4011249.1"/>
    <property type="molecule type" value="Genomic_DNA"/>
</dbReference>
<dbReference type="PANTHER" id="PTHR47510:SF3">
    <property type="entry name" value="ENDO_EXONUCLEASE_PHOSPHATASE DOMAIN-CONTAINING PROTEIN"/>
    <property type="match status" value="1"/>
</dbReference>
<accession>A0A7D9EKI8</accession>
<evidence type="ECO:0000313" key="2">
    <source>
        <dbReference type="Proteomes" id="UP001152795"/>
    </source>
</evidence>
<protein>
    <submittedName>
        <fullName evidence="1">Uncharacterized protein</fullName>
    </submittedName>
</protein>